<dbReference type="Proteomes" id="UP000077755">
    <property type="component" value="Chromosome 5"/>
</dbReference>
<evidence type="ECO:0008006" key="5">
    <source>
        <dbReference type="Google" id="ProtNLM"/>
    </source>
</evidence>
<dbReference type="PANTHER" id="PTHR37610:SF97">
    <property type="entry name" value="RETROTRANSPOSON GAG DOMAIN-CONTAINING PROTEIN"/>
    <property type="match status" value="1"/>
</dbReference>
<feature type="domain" description="Retrotransposon gag" evidence="1">
    <location>
        <begin position="87"/>
        <end position="201"/>
    </location>
</feature>
<dbReference type="PANTHER" id="PTHR37610">
    <property type="entry name" value="CCHC-TYPE DOMAIN-CONTAINING PROTEIN"/>
    <property type="match status" value="1"/>
</dbReference>
<dbReference type="EMBL" id="CP093347">
    <property type="protein sequence ID" value="WOH00712.1"/>
    <property type="molecule type" value="Genomic_DNA"/>
</dbReference>
<reference evidence="3" key="1">
    <citation type="journal article" date="2016" name="Nat. Genet.">
        <title>A high-quality carrot genome assembly provides new insights into carotenoid accumulation and asterid genome evolution.</title>
        <authorList>
            <person name="Iorizzo M."/>
            <person name="Ellison S."/>
            <person name="Senalik D."/>
            <person name="Zeng P."/>
            <person name="Satapoomin P."/>
            <person name="Huang J."/>
            <person name="Bowman M."/>
            <person name="Iovene M."/>
            <person name="Sanseverino W."/>
            <person name="Cavagnaro P."/>
            <person name="Yildiz M."/>
            <person name="Macko-Podgorni A."/>
            <person name="Moranska E."/>
            <person name="Grzebelus E."/>
            <person name="Grzebelus D."/>
            <person name="Ashrafi H."/>
            <person name="Zheng Z."/>
            <person name="Cheng S."/>
            <person name="Spooner D."/>
            <person name="Van Deynze A."/>
            <person name="Simon P."/>
        </authorList>
    </citation>
    <scope>NUCLEOTIDE SEQUENCE</scope>
    <source>
        <tissue evidence="3">Leaf</tissue>
    </source>
</reference>
<dbReference type="Pfam" id="PF03732">
    <property type="entry name" value="Retrotrans_gag"/>
    <property type="match status" value="1"/>
</dbReference>
<sequence length="301" mass="33764">MASYAATVSGTASNLIDASHPYFLHNSDNPGTPIVTQLLTEQNYRQWSRAITVALSTKMKIGFINGTLVKPASNSPNYAMWSRCNDMVLSWLLNSISVEIRNSVNYFSTAKEIWDDLATRFSQSNMPRVFQLRKEIASVNQGNLSITTYFTRIKTLIAEIDNFSPLPRCICTNANCTCENARRIDEYEHVMKLSQFLMGLNDQYTAVRGQMLMMKPIPSLNQAYSLLLQEESQRDFAKLAHTPVGDNMAMNVKFQGAAKSRNNTGAYAGAKKPPDTNSFCDYSQNSGHTRDKCFCLHGYPD</sequence>
<dbReference type="InterPro" id="IPR029472">
    <property type="entry name" value="Copia-like_N"/>
</dbReference>
<reference evidence="3" key="2">
    <citation type="submission" date="2022-03" db="EMBL/GenBank/DDBJ databases">
        <title>Draft title - Genomic analysis of global carrot germplasm unveils the trajectory of domestication and the origin of high carotenoid orange carrot.</title>
        <authorList>
            <person name="Iorizzo M."/>
            <person name="Ellison S."/>
            <person name="Senalik D."/>
            <person name="Macko-Podgorni A."/>
            <person name="Grzebelus D."/>
            <person name="Bostan H."/>
            <person name="Rolling W."/>
            <person name="Curaba J."/>
            <person name="Simon P."/>
        </authorList>
    </citation>
    <scope>NUCLEOTIDE SEQUENCE</scope>
    <source>
        <tissue evidence="3">Leaf</tissue>
    </source>
</reference>
<proteinExistence type="predicted"/>
<protein>
    <recommendedName>
        <fullName evidence="5">Retrotransposon Copia-like N-terminal domain-containing protein</fullName>
    </recommendedName>
</protein>
<name>A0AAF1B1R5_DAUCS</name>
<dbReference type="AlphaFoldDB" id="A0AAF1B1R5"/>
<keyword evidence="4" id="KW-1185">Reference proteome</keyword>
<organism evidence="3 4">
    <name type="scientific">Daucus carota subsp. sativus</name>
    <name type="common">Carrot</name>
    <dbReference type="NCBI Taxonomy" id="79200"/>
    <lineage>
        <taxon>Eukaryota</taxon>
        <taxon>Viridiplantae</taxon>
        <taxon>Streptophyta</taxon>
        <taxon>Embryophyta</taxon>
        <taxon>Tracheophyta</taxon>
        <taxon>Spermatophyta</taxon>
        <taxon>Magnoliopsida</taxon>
        <taxon>eudicotyledons</taxon>
        <taxon>Gunneridae</taxon>
        <taxon>Pentapetalae</taxon>
        <taxon>asterids</taxon>
        <taxon>campanulids</taxon>
        <taxon>Apiales</taxon>
        <taxon>Apiaceae</taxon>
        <taxon>Apioideae</taxon>
        <taxon>Scandiceae</taxon>
        <taxon>Daucinae</taxon>
        <taxon>Daucus</taxon>
        <taxon>Daucus sect. Daucus</taxon>
    </lineage>
</organism>
<evidence type="ECO:0000313" key="3">
    <source>
        <dbReference type="EMBL" id="WOH00712.1"/>
    </source>
</evidence>
<gene>
    <name evidence="3" type="ORF">DCAR_0520086</name>
</gene>
<feature type="domain" description="Retrotransposon Copia-like N-terminal" evidence="2">
    <location>
        <begin position="25"/>
        <end position="72"/>
    </location>
</feature>
<dbReference type="InterPro" id="IPR005162">
    <property type="entry name" value="Retrotrans_gag_dom"/>
</dbReference>
<evidence type="ECO:0000313" key="4">
    <source>
        <dbReference type="Proteomes" id="UP000077755"/>
    </source>
</evidence>
<dbReference type="Pfam" id="PF14244">
    <property type="entry name" value="Retrotran_gag_3"/>
    <property type="match status" value="1"/>
</dbReference>
<evidence type="ECO:0000259" key="2">
    <source>
        <dbReference type="Pfam" id="PF14244"/>
    </source>
</evidence>
<evidence type="ECO:0000259" key="1">
    <source>
        <dbReference type="Pfam" id="PF03732"/>
    </source>
</evidence>
<accession>A0AAF1B1R5</accession>